<dbReference type="AlphaFoldDB" id="A0A804LLN3"/>
<dbReference type="Proteomes" id="UP000007305">
    <property type="component" value="Chromosome 1"/>
</dbReference>
<dbReference type="Gramene" id="Zm00001eb019690_T001">
    <property type="protein sequence ID" value="Zm00001eb019690_P001"/>
    <property type="gene ID" value="Zm00001eb019690"/>
</dbReference>
<evidence type="ECO:0000313" key="3">
    <source>
        <dbReference type="Proteomes" id="UP000007305"/>
    </source>
</evidence>
<organism evidence="2 3">
    <name type="scientific">Zea mays</name>
    <name type="common">Maize</name>
    <dbReference type="NCBI Taxonomy" id="4577"/>
    <lineage>
        <taxon>Eukaryota</taxon>
        <taxon>Viridiplantae</taxon>
        <taxon>Streptophyta</taxon>
        <taxon>Embryophyta</taxon>
        <taxon>Tracheophyta</taxon>
        <taxon>Spermatophyta</taxon>
        <taxon>Magnoliopsida</taxon>
        <taxon>Liliopsida</taxon>
        <taxon>Poales</taxon>
        <taxon>Poaceae</taxon>
        <taxon>PACMAD clade</taxon>
        <taxon>Panicoideae</taxon>
        <taxon>Andropogonodae</taxon>
        <taxon>Andropogoneae</taxon>
        <taxon>Tripsacinae</taxon>
        <taxon>Zea</taxon>
    </lineage>
</organism>
<evidence type="ECO:0000313" key="2">
    <source>
        <dbReference type="EnsemblPlants" id="Zm00001eb019690_P001"/>
    </source>
</evidence>
<reference evidence="3" key="1">
    <citation type="submission" date="2015-12" db="EMBL/GenBank/DDBJ databases">
        <title>Update maize B73 reference genome by single molecule sequencing technologies.</title>
        <authorList>
            <consortium name="Maize Genome Sequencing Project"/>
            <person name="Ware D."/>
        </authorList>
    </citation>
    <scope>NUCLEOTIDE SEQUENCE [LARGE SCALE GENOMIC DNA]</scope>
    <source>
        <strain evidence="3">cv. B73</strain>
    </source>
</reference>
<feature type="compositionally biased region" description="Basic and acidic residues" evidence="1">
    <location>
        <begin position="104"/>
        <end position="114"/>
    </location>
</feature>
<sequence length="114" mass="13101">MPVHKRVFSQENLAENPTPTNVLSWQKRFNRFSQLHFFPRSFQTAGAVIIIIQCRMERPAFNRFSQKVPPPPPLRESRRDRWKEATVASQAGGNAPFSASEASMTKEKESRRTA</sequence>
<protein>
    <submittedName>
        <fullName evidence="2">Uncharacterized protein</fullName>
    </submittedName>
</protein>
<reference evidence="2" key="3">
    <citation type="submission" date="2021-05" db="UniProtKB">
        <authorList>
            <consortium name="EnsemblPlants"/>
        </authorList>
    </citation>
    <scope>IDENTIFICATION</scope>
    <source>
        <strain evidence="2">cv. B73</strain>
    </source>
</reference>
<proteinExistence type="predicted"/>
<dbReference type="InParanoid" id="A0A804LLN3"/>
<reference evidence="2" key="2">
    <citation type="submission" date="2019-07" db="EMBL/GenBank/DDBJ databases">
        <authorList>
            <person name="Seetharam A."/>
            <person name="Woodhouse M."/>
            <person name="Cannon E."/>
        </authorList>
    </citation>
    <scope>NUCLEOTIDE SEQUENCE [LARGE SCALE GENOMIC DNA]</scope>
    <source>
        <strain evidence="2">cv. B73</strain>
    </source>
</reference>
<evidence type="ECO:0000256" key="1">
    <source>
        <dbReference type="SAM" id="MobiDB-lite"/>
    </source>
</evidence>
<feature type="region of interest" description="Disordered" evidence="1">
    <location>
        <begin position="63"/>
        <end position="114"/>
    </location>
</feature>
<accession>A0A804LLN3</accession>
<keyword evidence="3" id="KW-1185">Reference proteome</keyword>
<dbReference type="EnsemblPlants" id="Zm00001eb019690_T001">
    <property type="protein sequence ID" value="Zm00001eb019690_P001"/>
    <property type="gene ID" value="Zm00001eb019690"/>
</dbReference>
<feature type="compositionally biased region" description="Basic and acidic residues" evidence="1">
    <location>
        <begin position="75"/>
        <end position="84"/>
    </location>
</feature>
<name>A0A804LLN3_MAIZE</name>